<dbReference type="HOGENOM" id="CLU_2674673_0_0_1"/>
<dbReference type="EnsemblPlants" id="LPERR06G13660.1">
    <property type="protein sequence ID" value="LPERR06G13660.1"/>
    <property type="gene ID" value="LPERR06G13660"/>
</dbReference>
<keyword evidence="2" id="KW-1185">Reference proteome</keyword>
<dbReference type="Proteomes" id="UP000032180">
    <property type="component" value="Chromosome 6"/>
</dbReference>
<dbReference type="Gramene" id="LPERR06G13660.1">
    <property type="protein sequence ID" value="LPERR06G13660.1"/>
    <property type="gene ID" value="LPERR06G13660"/>
</dbReference>
<evidence type="ECO:0000313" key="1">
    <source>
        <dbReference type="EnsemblPlants" id="LPERR06G13660.1"/>
    </source>
</evidence>
<accession>A0A0D9WQQ6</accession>
<name>A0A0D9WQQ6_9ORYZ</name>
<sequence length="75" mass="8504">MRYEEDTKTGVVYLWAKTLRPMTIATEDATESARDPITPSWKPGDIIATVYLLLWSHSTHMNRVSASMSKLSMSQ</sequence>
<dbReference type="AlphaFoldDB" id="A0A0D9WQQ6"/>
<proteinExistence type="predicted"/>
<reference evidence="1 2" key="1">
    <citation type="submission" date="2012-08" db="EMBL/GenBank/DDBJ databases">
        <title>Oryza genome evolution.</title>
        <authorList>
            <person name="Wing R.A."/>
        </authorList>
    </citation>
    <scope>NUCLEOTIDE SEQUENCE</scope>
</reference>
<protein>
    <submittedName>
        <fullName evidence="1">Uncharacterized protein</fullName>
    </submittedName>
</protein>
<reference evidence="1" key="3">
    <citation type="submission" date="2015-04" db="UniProtKB">
        <authorList>
            <consortium name="EnsemblPlants"/>
        </authorList>
    </citation>
    <scope>IDENTIFICATION</scope>
</reference>
<evidence type="ECO:0000313" key="2">
    <source>
        <dbReference type="Proteomes" id="UP000032180"/>
    </source>
</evidence>
<organism evidence="1 2">
    <name type="scientific">Leersia perrieri</name>
    <dbReference type="NCBI Taxonomy" id="77586"/>
    <lineage>
        <taxon>Eukaryota</taxon>
        <taxon>Viridiplantae</taxon>
        <taxon>Streptophyta</taxon>
        <taxon>Embryophyta</taxon>
        <taxon>Tracheophyta</taxon>
        <taxon>Spermatophyta</taxon>
        <taxon>Magnoliopsida</taxon>
        <taxon>Liliopsida</taxon>
        <taxon>Poales</taxon>
        <taxon>Poaceae</taxon>
        <taxon>BOP clade</taxon>
        <taxon>Oryzoideae</taxon>
        <taxon>Oryzeae</taxon>
        <taxon>Oryzinae</taxon>
        <taxon>Leersia</taxon>
    </lineage>
</organism>
<reference evidence="2" key="2">
    <citation type="submission" date="2013-12" db="EMBL/GenBank/DDBJ databases">
        <authorList>
            <person name="Yu Y."/>
            <person name="Lee S."/>
            <person name="de Baynast K."/>
            <person name="Wissotski M."/>
            <person name="Liu L."/>
            <person name="Talag J."/>
            <person name="Goicoechea J."/>
            <person name="Angelova A."/>
            <person name="Jetty R."/>
            <person name="Kudrna D."/>
            <person name="Golser W."/>
            <person name="Rivera L."/>
            <person name="Zhang J."/>
            <person name="Wing R."/>
        </authorList>
    </citation>
    <scope>NUCLEOTIDE SEQUENCE</scope>
</reference>